<evidence type="ECO:0000256" key="4">
    <source>
        <dbReference type="ARBA" id="ARBA00023136"/>
    </source>
</evidence>
<evidence type="ECO:0000256" key="5">
    <source>
        <dbReference type="SAM" id="Phobius"/>
    </source>
</evidence>
<dbReference type="InterPro" id="IPR053071">
    <property type="entry name" value="GPCR1-related_rcpt"/>
</dbReference>
<feature type="transmembrane region" description="Helical" evidence="5">
    <location>
        <begin position="189"/>
        <end position="209"/>
    </location>
</feature>
<keyword evidence="2 5" id="KW-0812">Transmembrane</keyword>
<feature type="transmembrane region" description="Helical" evidence="5">
    <location>
        <begin position="243"/>
        <end position="264"/>
    </location>
</feature>
<keyword evidence="8" id="KW-1185">Reference proteome</keyword>
<keyword evidence="3 5" id="KW-1133">Transmembrane helix</keyword>
<dbReference type="Proteomes" id="UP001634394">
    <property type="component" value="Unassembled WGS sequence"/>
</dbReference>
<dbReference type="PRINTS" id="PR00237">
    <property type="entry name" value="GPCRRHODOPSN"/>
</dbReference>
<dbReference type="Pfam" id="PF00001">
    <property type="entry name" value="7tm_1"/>
    <property type="match status" value="1"/>
</dbReference>
<reference evidence="7 8" key="1">
    <citation type="submission" date="2024-11" db="EMBL/GenBank/DDBJ databases">
        <title>Chromosome-level genome assembly of the freshwater bivalve Anodonta woodiana.</title>
        <authorList>
            <person name="Chen X."/>
        </authorList>
    </citation>
    <scope>NUCLEOTIDE SEQUENCE [LARGE SCALE GENOMIC DNA]</scope>
    <source>
        <strain evidence="7">MN2024</strain>
        <tissue evidence="7">Gills</tissue>
    </source>
</reference>
<feature type="transmembrane region" description="Helical" evidence="5">
    <location>
        <begin position="330"/>
        <end position="352"/>
    </location>
</feature>
<dbReference type="Gene3D" id="1.20.1070.10">
    <property type="entry name" value="Rhodopsin 7-helix transmembrane proteins"/>
    <property type="match status" value="1"/>
</dbReference>
<keyword evidence="4 5" id="KW-0472">Membrane</keyword>
<dbReference type="GO" id="GO:0016020">
    <property type="term" value="C:membrane"/>
    <property type="evidence" value="ECO:0007669"/>
    <property type="project" value="UniProtKB-SubCell"/>
</dbReference>
<dbReference type="EMBL" id="JBJQND010000011">
    <property type="protein sequence ID" value="KAL3861194.1"/>
    <property type="molecule type" value="Genomic_DNA"/>
</dbReference>
<feature type="transmembrane region" description="Helical" evidence="5">
    <location>
        <begin position="74"/>
        <end position="95"/>
    </location>
</feature>
<comment type="subcellular location">
    <subcellularLocation>
        <location evidence="1">Membrane</location>
    </subcellularLocation>
</comment>
<evidence type="ECO:0000313" key="7">
    <source>
        <dbReference type="EMBL" id="KAL3861194.1"/>
    </source>
</evidence>
<protein>
    <recommendedName>
        <fullName evidence="6">G-protein coupled receptors family 1 profile domain-containing protein</fullName>
    </recommendedName>
</protein>
<evidence type="ECO:0000259" key="6">
    <source>
        <dbReference type="PROSITE" id="PS50262"/>
    </source>
</evidence>
<dbReference type="AlphaFoldDB" id="A0ABD3VHZ1"/>
<dbReference type="PANTHER" id="PTHR47023:SF1">
    <property type="entry name" value="SEX PEPTIDE RECEPTOR"/>
    <property type="match status" value="1"/>
</dbReference>
<feature type="transmembrane region" description="Helical" evidence="5">
    <location>
        <begin position="284"/>
        <end position="310"/>
    </location>
</feature>
<organism evidence="7 8">
    <name type="scientific">Sinanodonta woodiana</name>
    <name type="common">Chinese pond mussel</name>
    <name type="synonym">Anodonta woodiana</name>
    <dbReference type="NCBI Taxonomy" id="1069815"/>
    <lineage>
        <taxon>Eukaryota</taxon>
        <taxon>Metazoa</taxon>
        <taxon>Spiralia</taxon>
        <taxon>Lophotrochozoa</taxon>
        <taxon>Mollusca</taxon>
        <taxon>Bivalvia</taxon>
        <taxon>Autobranchia</taxon>
        <taxon>Heteroconchia</taxon>
        <taxon>Palaeoheterodonta</taxon>
        <taxon>Unionida</taxon>
        <taxon>Unionoidea</taxon>
        <taxon>Unionidae</taxon>
        <taxon>Unioninae</taxon>
        <taxon>Sinanodonta</taxon>
    </lineage>
</organism>
<proteinExistence type="predicted"/>
<evidence type="ECO:0000256" key="3">
    <source>
        <dbReference type="ARBA" id="ARBA00022989"/>
    </source>
</evidence>
<comment type="caution">
    <text evidence="7">The sequence shown here is derived from an EMBL/GenBank/DDBJ whole genome shotgun (WGS) entry which is preliminary data.</text>
</comment>
<feature type="domain" description="G-protein coupled receptors family 1 profile" evidence="6">
    <location>
        <begin position="86"/>
        <end position="348"/>
    </location>
</feature>
<evidence type="ECO:0000313" key="8">
    <source>
        <dbReference type="Proteomes" id="UP001634394"/>
    </source>
</evidence>
<name>A0ABD3VHZ1_SINWO</name>
<evidence type="ECO:0000256" key="2">
    <source>
        <dbReference type="ARBA" id="ARBA00022692"/>
    </source>
</evidence>
<gene>
    <name evidence="7" type="ORF">ACJMK2_007246</name>
</gene>
<dbReference type="PANTHER" id="PTHR47023">
    <property type="entry name" value="SEX PEPTIDE RECEPTOR"/>
    <property type="match status" value="1"/>
</dbReference>
<sequence>MSDSITPTMTSKNDETDHWDAIFTGIGNKSSEAIHSNYYNTDHNNNNSYYPEYPDYYFNHYFHIYEFEVAVYGYFWPALVLMVSGANVLVVLGFLRKKMQNPTHLLLISVAISDSLTGLVTLPGMFHVYLHSNVLLTKEWCTGFMISRLYISRAFHTVSIWQSLLLVIHRYMFLCRPLVSRRWFTMRSIFVSIIVIYILGFIFHMYHAFNIKATNDGFCQWVIEEPCVHTCVYLWFSLLVVHLFPSFLGLFITIPIVLGINKVYNNCTSSNSMSSSAKEHKNKILTKVVVIISIIWLIPEIPYGIFYLIVVGKIHNGKSIFPLEVNRKLHLSYDVAVLISFHCNFWVYVLMIHRFRSALKNMFQFATCRKAQLSESSATASSTNQANDQELSSVNSTKLVNTNATDDISNTRL</sequence>
<dbReference type="InterPro" id="IPR000276">
    <property type="entry name" value="GPCR_Rhodpsn"/>
</dbReference>
<dbReference type="PROSITE" id="PS50262">
    <property type="entry name" value="G_PROTEIN_RECEP_F1_2"/>
    <property type="match status" value="1"/>
</dbReference>
<dbReference type="InterPro" id="IPR017452">
    <property type="entry name" value="GPCR_Rhodpsn_7TM"/>
</dbReference>
<feature type="transmembrane region" description="Helical" evidence="5">
    <location>
        <begin position="107"/>
        <end position="130"/>
    </location>
</feature>
<accession>A0ABD3VHZ1</accession>
<feature type="transmembrane region" description="Helical" evidence="5">
    <location>
        <begin position="150"/>
        <end position="168"/>
    </location>
</feature>
<evidence type="ECO:0000256" key="1">
    <source>
        <dbReference type="ARBA" id="ARBA00004370"/>
    </source>
</evidence>
<dbReference type="SUPFAM" id="SSF81321">
    <property type="entry name" value="Family A G protein-coupled receptor-like"/>
    <property type="match status" value="1"/>
</dbReference>